<dbReference type="InterPro" id="IPR050415">
    <property type="entry name" value="MRET"/>
</dbReference>
<keyword evidence="8" id="KW-0411">Iron-sulfur</keyword>
<dbReference type="Gene3D" id="2.40.30.10">
    <property type="entry name" value="Translation factors"/>
    <property type="match status" value="1"/>
</dbReference>
<protein>
    <submittedName>
        <fullName evidence="11">PDR/VanB family oxidoreductase</fullName>
        <ecNumber evidence="11">1.-.-.-</ecNumber>
    </submittedName>
</protein>
<dbReference type="SUPFAM" id="SSF52343">
    <property type="entry name" value="Ferredoxin reductase-like, C-terminal NADP-linked domain"/>
    <property type="match status" value="1"/>
</dbReference>
<evidence type="ECO:0000256" key="3">
    <source>
        <dbReference type="ARBA" id="ARBA00022643"/>
    </source>
</evidence>
<dbReference type="Pfam" id="PF22290">
    <property type="entry name" value="DmmA-like_N"/>
    <property type="match status" value="1"/>
</dbReference>
<dbReference type="PANTHER" id="PTHR47354:SF1">
    <property type="entry name" value="CARNITINE MONOOXYGENASE REDUCTASE SUBUNIT"/>
    <property type="match status" value="1"/>
</dbReference>
<proteinExistence type="predicted"/>
<dbReference type="GO" id="GO:0016491">
    <property type="term" value="F:oxidoreductase activity"/>
    <property type="evidence" value="ECO:0007669"/>
    <property type="project" value="UniProtKB-KW"/>
</dbReference>
<keyword evidence="3" id="KW-0288">FMN</keyword>
<dbReference type="Gene3D" id="3.10.20.30">
    <property type="match status" value="1"/>
</dbReference>
<dbReference type="InterPro" id="IPR001041">
    <property type="entry name" value="2Fe-2S_ferredoxin-type"/>
</dbReference>
<dbReference type="CDD" id="cd00207">
    <property type="entry name" value="fer2"/>
    <property type="match status" value="1"/>
</dbReference>
<keyword evidence="7" id="KW-0408">Iron</keyword>
<gene>
    <name evidence="11" type="ORF">WG929_04130</name>
</gene>
<keyword evidence="2" id="KW-0285">Flavoprotein</keyword>
<feature type="domain" description="2Fe-2S ferredoxin-type" evidence="9">
    <location>
        <begin position="233"/>
        <end position="320"/>
    </location>
</feature>
<name>A0ABW8NF65_9GAMM</name>
<dbReference type="InterPro" id="IPR017938">
    <property type="entry name" value="Riboflavin_synthase-like_b-brl"/>
</dbReference>
<dbReference type="InterPro" id="IPR017927">
    <property type="entry name" value="FAD-bd_FR_type"/>
</dbReference>
<accession>A0ABW8NF65</accession>
<keyword evidence="5" id="KW-0479">Metal-binding</keyword>
<keyword evidence="6 11" id="KW-0560">Oxidoreductase</keyword>
<organism evidence="11 12">
    <name type="scientific">Oceanobacter antarcticus</name>
    <dbReference type="NCBI Taxonomy" id="3133425"/>
    <lineage>
        <taxon>Bacteria</taxon>
        <taxon>Pseudomonadati</taxon>
        <taxon>Pseudomonadota</taxon>
        <taxon>Gammaproteobacteria</taxon>
        <taxon>Oceanospirillales</taxon>
        <taxon>Oceanospirillaceae</taxon>
        <taxon>Oceanobacter</taxon>
    </lineage>
</organism>
<evidence type="ECO:0000256" key="6">
    <source>
        <dbReference type="ARBA" id="ARBA00023002"/>
    </source>
</evidence>
<dbReference type="PANTHER" id="PTHR47354">
    <property type="entry name" value="NADH OXIDOREDUCTASE HCR"/>
    <property type="match status" value="1"/>
</dbReference>
<evidence type="ECO:0000313" key="12">
    <source>
        <dbReference type="Proteomes" id="UP001620597"/>
    </source>
</evidence>
<dbReference type="PROSITE" id="PS51384">
    <property type="entry name" value="FAD_FR"/>
    <property type="match status" value="1"/>
</dbReference>
<evidence type="ECO:0000256" key="1">
    <source>
        <dbReference type="ARBA" id="ARBA00001917"/>
    </source>
</evidence>
<comment type="cofactor">
    <cofactor evidence="1">
        <name>FMN</name>
        <dbReference type="ChEBI" id="CHEBI:58210"/>
    </cofactor>
</comment>
<dbReference type="Pfam" id="PF00111">
    <property type="entry name" value="Fer2"/>
    <property type="match status" value="1"/>
</dbReference>
<evidence type="ECO:0000256" key="4">
    <source>
        <dbReference type="ARBA" id="ARBA00022714"/>
    </source>
</evidence>
<comment type="caution">
    <text evidence="11">The sequence shown here is derived from an EMBL/GenBank/DDBJ whole genome shotgun (WGS) entry which is preliminary data.</text>
</comment>
<feature type="domain" description="FAD-binding FR-type" evidence="10">
    <location>
        <begin position="1"/>
        <end position="101"/>
    </location>
</feature>
<dbReference type="InterPro" id="IPR039261">
    <property type="entry name" value="FNR_nucleotide-bd"/>
</dbReference>
<dbReference type="RefSeq" id="WP_416205025.1">
    <property type="nucleotide sequence ID" value="NZ_JBBKTX010000004.1"/>
</dbReference>
<dbReference type="PROSITE" id="PS00197">
    <property type="entry name" value="2FE2S_FER_1"/>
    <property type="match status" value="1"/>
</dbReference>
<evidence type="ECO:0000256" key="5">
    <source>
        <dbReference type="ARBA" id="ARBA00022723"/>
    </source>
</evidence>
<evidence type="ECO:0000256" key="8">
    <source>
        <dbReference type="ARBA" id="ARBA00023014"/>
    </source>
</evidence>
<dbReference type="InterPro" id="IPR036010">
    <property type="entry name" value="2Fe-2S_ferredoxin-like_sf"/>
</dbReference>
<dbReference type="EC" id="1.-.-.-" evidence="11"/>
<dbReference type="InterPro" id="IPR006058">
    <property type="entry name" value="2Fe2S_fd_BS"/>
</dbReference>
<sequence length="320" mass="34435">MFDVIVSKRTQESERIISLELTAPNGGELPEFSAGAHIDVVTPNGPVRQYSLCNSPAERHRYCIAVQLEADSRGGSTAIHQAAVEGSTLQINAPRNLFPLDSSAQHSLLVAGGIGVTPIRSMAASLHGEGKSFELHYCGRQLANMAYLNDLQQSEYGDQVHIHCDESESAQRLDITTLLQQTDPTTHIYVCGPAGFMDYILDGAAQAGWSAQQLHREYFSASSPSDDDEQGNRAFDLLLSSSNQVIRVAADTSAAEALLAAGIDVPLSCEQGICGSCLTTVLEGTPEHRDSFLTPDEQAANNCFTPCCSRAHSRQLTIDL</sequence>
<dbReference type="InterPro" id="IPR054582">
    <property type="entry name" value="DmmA-like_N"/>
</dbReference>
<dbReference type="InterPro" id="IPR012675">
    <property type="entry name" value="Beta-grasp_dom_sf"/>
</dbReference>
<dbReference type="Proteomes" id="UP001620597">
    <property type="component" value="Unassembled WGS sequence"/>
</dbReference>
<evidence type="ECO:0000256" key="2">
    <source>
        <dbReference type="ARBA" id="ARBA00022630"/>
    </source>
</evidence>
<evidence type="ECO:0000313" key="11">
    <source>
        <dbReference type="EMBL" id="MFK4751593.1"/>
    </source>
</evidence>
<evidence type="ECO:0000256" key="7">
    <source>
        <dbReference type="ARBA" id="ARBA00023004"/>
    </source>
</evidence>
<evidence type="ECO:0000259" key="10">
    <source>
        <dbReference type="PROSITE" id="PS51384"/>
    </source>
</evidence>
<keyword evidence="12" id="KW-1185">Reference proteome</keyword>
<dbReference type="PRINTS" id="PR00409">
    <property type="entry name" value="PHDIOXRDTASE"/>
</dbReference>
<dbReference type="EMBL" id="JBBKTX010000004">
    <property type="protein sequence ID" value="MFK4751593.1"/>
    <property type="molecule type" value="Genomic_DNA"/>
</dbReference>
<dbReference type="CDD" id="cd06185">
    <property type="entry name" value="PDR_like"/>
    <property type="match status" value="1"/>
</dbReference>
<dbReference type="SUPFAM" id="SSF63380">
    <property type="entry name" value="Riboflavin synthase domain-like"/>
    <property type="match status" value="1"/>
</dbReference>
<keyword evidence="4" id="KW-0001">2Fe-2S</keyword>
<dbReference type="SUPFAM" id="SSF54292">
    <property type="entry name" value="2Fe-2S ferredoxin-like"/>
    <property type="match status" value="1"/>
</dbReference>
<dbReference type="Gene3D" id="3.40.50.80">
    <property type="entry name" value="Nucleotide-binding domain of ferredoxin-NADP reductase (FNR) module"/>
    <property type="match status" value="1"/>
</dbReference>
<dbReference type="PROSITE" id="PS51085">
    <property type="entry name" value="2FE2S_FER_2"/>
    <property type="match status" value="1"/>
</dbReference>
<evidence type="ECO:0000259" key="9">
    <source>
        <dbReference type="PROSITE" id="PS51085"/>
    </source>
</evidence>
<reference evidence="11 12" key="1">
    <citation type="submission" date="2024-03" db="EMBL/GenBank/DDBJ databases">
        <title>High-quality draft genome sequence of Oceanobacter sp. wDCs-4.</title>
        <authorList>
            <person name="Dong C."/>
        </authorList>
    </citation>
    <scope>NUCLEOTIDE SEQUENCE [LARGE SCALE GENOMIC DNA]</scope>
    <source>
        <strain evidence="12">wDCs-4</strain>
    </source>
</reference>